<evidence type="ECO:0000259" key="17">
    <source>
        <dbReference type="PROSITE" id="PS50919"/>
    </source>
</evidence>
<feature type="transmembrane region" description="Helical" evidence="15">
    <location>
        <begin position="257"/>
        <end position="278"/>
    </location>
</feature>
<organism evidence="18 19">
    <name type="scientific">Mucor saturninus</name>
    <dbReference type="NCBI Taxonomy" id="64648"/>
    <lineage>
        <taxon>Eukaryota</taxon>
        <taxon>Fungi</taxon>
        <taxon>Fungi incertae sedis</taxon>
        <taxon>Mucoromycota</taxon>
        <taxon>Mucoromycotina</taxon>
        <taxon>Mucoromycetes</taxon>
        <taxon>Mucorales</taxon>
        <taxon>Mucorineae</taxon>
        <taxon>Mucoraceae</taxon>
        <taxon>Mucor</taxon>
    </lineage>
</organism>
<evidence type="ECO:0000256" key="16">
    <source>
        <dbReference type="SAM" id="MobiDB-lite"/>
    </source>
</evidence>
<evidence type="ECO:0000256" key="3">
    <source>
        <dbReference type="ARBA" id="ARBA00007222"/>
    </source>
</evidence>
<dbReference type="InterPro" id="IPR016093">
    <property type="entry name" value="MIR_motif"/>
</dbReference>
<dbReference type="PANTHER" id="PTHR10050">
    <property type="entry name" value="DOLICHYL-PHOSPHATE-MANNOSE--PROTEIN MANNOSYLTRANSFERASE"/>
    <property type="match status" value="1"/>
</dbReference>
<dbReference type="Pfam" id="PF16192">
    <property type="entry name" value="PMT_4TMC"/>
    <property type="match status" value="1"/>
</dbReference>
<feature type="transmembrane region" description="Helical" evidence="15">
    <location>
        <begin position="582"/>
        <end position="601"/>
    </location>
</feature>
<dbReference type="SMART" id="SM00472">
    <property type="entry name" value="MIR"/>
    <property type="match status" value="3"/>
</dbReference>
<feature type="transmembrane region" description="Helical" evidence="15">
    <location>
        <begin position="203"/>
        <end position="236"/>
    </location>
</feature>
<evidence type="ECO:0000256" key="13">
    <source>
        <dbReference type="ARBA" id="ARBA00045085"/>
    </source>
</evidence>
<evidence type="ECO:0000256" key="6">
    <source>
        <dbReference type="ARBA" id="ARBA00022679"/>
    </source>
</evidence>
<evidence type="ECO:0000256" key="9">
    <source>
        <dbReference type="ARBA" id="ARBA00022824"/>
    </source>
</evidence>
<gene>
    <name evidence="18" type="ORF">INT47_001652</name>
</gene>
<comment type="catalytic activity">
    <reaction evidence="13 15">
        <text>a di-trans,poly-cis-dolichyl beta-D-mannosyl phosphate + L-threonyl-[protein] = 3-O-(alpha-D-mannosyl)-L-threonyl-[protein] + a di-trans,poly-cis-dolichyl phosphate + H(+)</text>
        <dbReference type="Rhea" id="RHEA:53396"/>
        <dbReference type="Rhea" id="RHEA-COMP:11060"/>
        <dbReference type="Rhea" id="RHEA-COMP:13547"/>
        <dbReference type="Rhea" id="RHEA-COMP:19498"/>
        <dbReference type="Rhea" id="RHEA-COMP:19501"/>
        <dbReference type="ChEBI" id="CHEBI:15378"/>
        <dbReference type="ChEBI" id="CHEBI:30013"/>
        <dbReference type="ChEBI" id="CHEBI:57683"/>
        <dbReference type="ChEBI" id="CHEBI:58211"/>
        <dbReference type="ChEBI" id="CHEBI:137323"/>
        <dbReference type="EC" id="2.4.1.109"/>
    </reaction>
</comment>
<dbReference type="InterPro" id="IPR032421">
    <property type="entry name" value="PMT_4TMC"/>
</dbReference>
<feature type="domain" description="MIR" evidence="17">
    <location>
        <begin position="452"/>
        <end position="508"/>
    </location>
</feature>
<evidence type="ECO:0000256" key="11">
    <source>
        <dbReference type="ARBA" id="ARBA00023136"/>
    </source>
</evidence>
<evidence type="ECO:0000256" key="5">
    <source>
        <dbReference type="ARBA" id="ARBA00022676"/>
    </source>
</evidence>
<evidence type="ECO:0000256" key="15">
    <source>
        <dbReference type="RuleBase" id="RU367007"/>
    </source>
</evidence>
<evidence type="ECO:0000256" key="1">
    <source>
        <dbReference type="ARBA" id="ARBA00004477"/>
    </source>
</evidence>
<feature type="compositionally biased region" description="Acidic residues" evidence="16">
    <location>
        <begin position="771"/>
        <end position="794"/>
    </location>
</feature>
<protein>
    <recommendedName>
        <fullName evidence="4 15">Dolichyl-phosphate-mannose--protein mannosyltransferase</fullName>
        <ecNumber evidence="4 15">2.4.1.109</ecNumber>
    </recommendedName>
</protein>
<feature type="transmembrane region" description="Helical" evidence="15">
    <location>
        <begin position="79"/>
        <end position="101"/>
    </location>
</feature>
<feature type="region of interest" description="Disordered" evidence="16">
    <location>
        <begin position="753"/>
        <end position="848"/>
    </location>
</feature>
<keyword evidence="7 15" id="KW-0812">Transmembrane</keyword>
<sequence length="865" mass="99980">MNFKTEIRQRKPAPTAVLTADKEYTKKTVVNRNNNNLIAALLFLVSLPVRFKNVALPAQVVFDEVHFGKYAAYYIRRSFFFDVHPPLAKLLIAFVAWISGFKGDFDFAEIGNVIPENVPYVQMRAFGALFGALIVPLSYLTIRDAGHSKIAATLTALAICFENGLITNNRLVLLDAYLLFFIAFTVFSWNRFYNLKRSFDRSWYFWLLCSGIGLGCTVSTKWVGLFTVATIGVSTIRQLWKILGDITVTKRLYALHFFSRAICLIIVPVSIYIGSFYIHLSILDKSGPGESYMEMQTQNELKGYYPIDTPRPIVYGSIITIRHLETTGGFLHSHKANYAEGSQQQQVTLYPHRDNNNWWRVLKSDNSEEPKNDLLASDNTTWLQYVRAGETIRLEHVETAPLKLHSHDIPAPVTDTDYNKEVSAYGFPNHEGDANDNWLLKIDEDSRIPEASQFLQARRSKFRLMHTYQDCYLYASYERLPDWGYDQQEISCISEALKPKTMWQIDESQNPMLPENVVMEPEHRPDFLQKFLRLHKAMWTINSELTDTHPFESRPHEWPLLLSVISFWQTETNQIILLGNPLVYWSSTVAVLTFFILYGFFQLRQKRGFQDSFGGLRTYYETSAGFFVMAWTFHYLPFFKMERQLFIHHYMPSLYFAVLTLGVGLDILLRRFPRLMKLGVLVLSSVCVIYTWWVYSPLAYSGEWSLAQCESVSLLKSWGLSCETYTPLGSPERLIMEDVEATTKESEIVYVNEEGERITHEDVHQQHIYDDNEEDDDDDEDDEDDEDGEEEDKAEDSIPMPTDAPEPPEYEPEFIDGKEVVYEDDDEDEDEWPRTIYGVDPDADEDDEVKPLTVRKIPLTKHLDL</sequence>
<dbReference type="Pfam" id="PF02366">
    <property type="entry name" value="PMT"/>
    <property type="match status" value="1"/>
</dbReference>
<evidence type="ECO:0000313" key="19">
    <source>
        <dbReference type="Proteomes" id="UP000603453"/>
    </source>
</evidence>
<dbReference type="EC" id="2.4.1.109" evidence="4 15"/>
<dbReference type="Pfam" id="PF02815">
    <property type="entry name" value="MIR"/>
    <property type="match status" value="1"/>
</dbReference>
<accession>A0A8H7RMD5</accession>
<dbReference type="GO" id="GO:0005789">
    <property type="term" value="C:endoplasmic reticulum membrane"/>
    <property type="evidence" value="ECO:0007669"/>
    <property type="project" value="UniProtKB-SubCell"/>
</dbReference>
<evidence type="ECO:0000256" key="10">
    <source>
        <dbReference type="ARBA" id="ARBA00022989"/>
    </source>
</evidence>
<reference evidence="18" key="1">
    <citation type="submission" date="2020-12" db="EMBL/GenBank/DDBJ databases">
        <title>Metabolic potential, ecology and presence of endohyphal bacteria is reflected in genomic diversity of Mucoromycotina.</title>
        <authorList>
            <person name="Muszewska A."/>
            <person name="Okrasinska A."/>
            <person name="Steczkiewicz K."/>
            <person name="Drgas O."/>
            <person name="Orlowska M."/>
            <person name="Perlinska-Lenart U."/>
            <person name="Aleksandrzak-Piekarczyk T."/>
            <person name="Szatraj K."/>
            <person name="Zielenkiewicz U."/>
            <person name="Pilsyk S."/>
            <person name="Malc E."/>
            <person name="Mieczkowski P."/>
            <person name="Kruszewska J.S."/>
            <person name="Biernat P."/>
            <person name="Pawlowska J."/>
        </authorList>
    </citation>
    <scope>NUCLEOTIDE SEQUENCE</scope>
    <source>
        <strain evidence="18">WA0000017839</strain>
    </source>
</reference>
<dbReference type="AlphaFoldDB" id="A0A8H7RMD5"/>
<dbReference type="GO" id="GO:0004169">
    <property type="term" value="F:dolichyl-phosphate-mannose-protein mannosyltransferase activity"/>
    <property type="evidence" value="ECO:0007669"/>
    <property type="project" value="UniProtKB-UniRule"/>
</dbReference>
<feature type="domain" description="MIR" evidence="17">
    <location>
        <begin position="310"/>
        <end position="364"/>
    </location>
</feature>
<feature type="transmembrane region" description="Helical" evidence="15">
    <location>
        <begin position="675"/>
        <end position="695"/>
    </location>
</feature>
<keyword evidence="11 15" id="KW-0472">Membrane</keyword>
<keyword evidence="9 15" id="KW-0256">Endoplasmic reticulum</keyword>
<comment type="subcellular location">
    <subcellularLocation>
        <location evidence="1 15">Endoplasmic reticulum membrane</location>
        <topology evidence="1 15">Multi-pass membrane protein</topology>
    </subcellularLocation>
</comment>
<dbReference type="UniPathway" id="UPA00378"/>
<dbReference type="PANTHER" id="PTHR10050:SF50">
    <property type="entry name" value="DOLICHYL-PHOSPHATE-MANNOSE--PROTEIN MANNOSYLTRANSFERASE 1-RELATED"/>
    <property type="match status" value="1"/>
</dbReference>
<feature type="compositionally biased region" description="Basic and acidic residues" evidence="16">
    <location>
        <begin position="754"/>
        <end position="770"/>
    </location>
</feature>
<evidence type="ECO:0000256" key="14">
    <source>
        <dbReference type="ARBA" id="ARBA00045102"/>
    </source>
</evidence>
<comment type="similarity">
    <text evidence="3 15">Belongs to the glycosyltransferase 39 family.</text>
</comment>
<evidence type="ECO:0000256" key="8">
    <source>
        <dbReference type="ARBA" id="ARBA00022737"/>
    </source>
</evidence>
<comment type="pathway">
    <text evidence="2 15">Protein modification; protein glycosylation.</text>
</comment>
<evidence type="ECO:0000256" key="7">
    <source>
        <dbReference type="ARBA" id="ARBA00022692"/>
    </source>
</evidence>
<evidence type="ECO:0000313" key="18">
    <source>
        <dbReference type="EMBL" id="KAG2212293.1"/>
    </source>
</evidence>
<dbReference type="SUPFAM" id="SSF82109">
    <property type="entry name" value="MIR domain"/>
    <property type="match status" value="1"/>
</dbReference>
<keyword evidence="12" id="KW-0325">Glycoprotein</keyword>
<feature type="compositionally biased region" description="Acidic residues" evidence="16">
    <location>
        <begin position="822"/>
        <end position="831"/>
    </location>
</feature>
<feature type="transmembrane region" description="Helical" evidence="15">
    <location>
        <begin position="121"/>
        <end position="142"/>
    </location>
</feature>
<keyword evidence="5 15" id="KW-0328">Glycosyltransferase</keyword>
<feature type="transmembrane region" description="Helical" evidence="15">
    <location>
        <begin position="650"/>
        <end position="668"/>
    </location>
</feature>
<evidence type="ECO:0000256" key="12">
    <source>
        <dbReference type="ARBA" id="ARBA00023180"/>
    </source>
</evidence>
<dbReference type="InterPro" id="IPR027005">
    <property type="entry name" value="PMT-like"/>
</dbReference>
<proteinExistence type="inferred from homology"/>
<feature type="transmembrane region" description="Helical" evidence="15">
    <location>
        <begin position="171"/>
        <end position="191"/>
    </location>
</feature>
<dbReference type="OrthoDB" id="292747at2759"/>
<dbReference type="PROSITE" id="PS50919">
    <property type="entry name" value="MIR"/>
    <property type="match status" value="3"/>
</dbReference>
<dbReference type="EMBL" id="JAEPRD010000006">
    <property type="protein sequence ID" value="KAG2212293.1"/>
    <property type="molecule type" value="Genomic_DNA"/>
</dbReference>
<comment type="catalytic activity">
    <reaction evidence="14 15">
        <text>a di-trans,poly-cis-dolichyl beta-D-mannosyl phosphate + L-seryl-[protein] = 3-O-(alpha-D-mannosyl)-L-seryl-[protein] + a di-trans,poly-cis-dolichyl phosphate + H(+)</text>
        <dbReference type="Rhea" id="RHEA:17377"/>
        <dbReference type="Rhea" id="RHEA-COMP:9863"/>
        <dbReference type="Rhea" id="RHEA-COMP:13546"/>
        <dbReference type="Rhea" id="RHEA-COMP:19498"/>
        <dbReference type="Rhea" id="RHEA-COMP:19501"/>
        <dbReference type="ChEBI" id="CHEBI:15378"/>
        <dbReference type="ChEBI" id="CHEBI:29999"/>
        <dbReference type="ChEBI" id="CHEBI:57683"/>
        <dbReference type="ChEBI" id="CHEBI:58211"/>
        <dbReference type="ChEBI" id="CHEBI:137321"/>
        <dbReference type="EC" id="2.4.1.109"/>
    </reaction>
</comment>
<keyword evidence="19" id="KW-1185">Reference proteome</keyword>
<keyword evidence="6 15" id="KW-0808">Transferase</keyword>
<dbReference type="InterPro" id="IPR036300">
    <property type="entry name" value="MIR_dom_sf"/>
</dbReference>
<feature type="domain" description="MIR" evidence="17">
    <location>
        <begin position="383"/>
        <end position="443"/>
    </location>
</feature>
<comment type="caution">
    <text evidence="18">The sequence shown here is derived from an EMBL/GenBank/DDBJ whole genome shotgun (WGS) entry which is preliminary data.</text>
</comment>
<feature type="transmembrane region" description="Helical" evidence="15">
    <location>
        <begin position="622"/>
        <end position="638"/>
    </location>
</feature>
<keyword evidence="8" id="KW-0677">Repeat</keyword>
<dbReference type="Proteomes" id="UP000603453">
    <property type="component" value="Unassembled WGS sequence"/>
</dbReference>
<dbReference type="InterPro" id="IPR003342">
    <property type="entry name" value="ArnT-like_N"/>
</dbReference>
<dbReference type="Gene3D" id="2.80.10.50">
    <property type="match status" value="1"/>
</dbReference>
<name>A0A8H7RMD5_9FUNG</name>
<evidence type="ECO:0000256" key="4">
    <source>
        <dbReference type="ARBA" id="ARBA00012839"/>
    </source>
</evidence>
<comment type="function">
    <text evidence="15">Transfers mannose from Dol-P-mannose to Ser or Thr residues on proteins.</text>
</comment>
<keyword evidence="10 15" id="KW-1133">Transmembrane helix</keyword>
<evidence type="ECO:0000256" key="2">
    <source>
        <dbReference type="ARBA" id="ARBA00004922"/>
    </source>
</evidence>